<dbReference type="AlphaFoldDB" id="A0A6F8VC56"/>
<sequence>MRRFSINTLFLLAGAIALLAVTELSALHFLLPLENRVSDFFIRSHALRLQADPDIVIVDIDEKSLASMADEVGRWPWPRSVHGELVAALEKQQPRAIVFDLTFTEKDIDRPESDALFDETVAATRNTYFPMVRLEANGDGVGVPLKILAPLTGIAATGSAQPDARLAVSLPVVLAEKNWRVGTINYHEDEDGVGRRYDLYMPAYGWRVPSLPARVARDLGYAVPDRQQIILGWRGGALSHPHISYSDLYQDAGRKTPRRDQHELTGKIVIVGASAAGLHDIRNTPISGRHTAVEILATAIDNLKNRGYLQAAPAFAAPLLALVLVAGLLLAFLRHHRHTLAVGGVLLGVSALLLGAAYAAVAWQWLMPVLTPLLFAWAFYFAAALREYLRERKAREQTVQMFNRFLDPRVVDQLVGQGKTAQSLSGQTQTLSVLFSDIRNFTTYSEQHTAPEVVAMLNRYFSMQVEVIFRHGGTLDKFIGDAIMAFWGAPAADPDHAANAVAAALEMSERLQEFKRELGEAGASFDVGIGIHSGPAVVGFIGSERRQDYTAIGDTVNLASRIEGQTKGVARILVSAETKALCEDMFDFIDHGFYKVKGRNQEVHLFEPGGKTA</sequence>
<dbReference type="PANTHER" id="PTHR43081:SF1">
    <property type="entry name" value="ADENYLATE CYCLASE, TERMINAL-DIFFERENTIATION SPECIFIC"/>
    <property type="match status" value="1"/>
</dbReference>
<dbReference type="EMBL" id="AP022853">
    <property type="protein sequence ID" value="BCB26910.1"/>
    <property type="molecule type" value="Genomic_DNA"/>
</dbReference>
<evidence type="ECO:0000313" key="4">
    <source>
        <dbReference type="Proteomes" id="UP000502260"/>
    </source>
</evidence>
<dbReference type="SMART" id="SM01080">
    <property type="entry name" value="CHASE2"/>
    <property type="match status" value="1"/>
</dbReference>
<accession>A0A6F8VC56</accession>
<proteinExistence type="predicted"/>
<keyword evidence="1" id="KW-0472">Membrane</keyword>
<protein>
    <submittedName>
        <fullName evidence="3">Adenylate/guanylate cyclase domain-containing protein</fullName>
    </submittedName>
</protein>
<feature type="transmembrane region" description="Helical" evidence="1">
    <location>
        <begin position="365"/>
        <end position="385"/>
    </location>
</feature>
<dbReference type="InterPro" id="IPR007890">
    <property type="entry name" value="CHASE2"/>
</dbReference>
<gene>
    <name evidence="3" type="ORF">SKTS_17960</name>
</gene>
<dbReference type="Proteomes" id="UP000502260">
    <property type="component" value="Chromosome"/>
</dbReference>
<keyword evidence="4" id="KW-1185">Reference proteome</keyword>
<dbReference type="InterPro" id="IPR029787">
    <property type="entry name" value="Nucleotide_cyclase"/>
</dbReference>
<keyword evidence="1" id="KW-0812">Transmembrane</keyword>
<evidence type="ECO:0000259" key="2">
    <source>
        <dbReference type="PROSITE" id="PS50125"/>
    </source>
</evidence>
<dbReference type="RefSeq" id="WP_173063582.1">
    <property type="nucleotide sequence ID" value="NZ_AP022853.1"/>
</dbReference>
<dbReference type="KEGG" id="slac:SKTS_17960"/>
<dbReference type="GO" id="GO:0006171">
    <property type="term" value="P:cAMP biosynthetic process"/>
    <property type="evidence" value="ECO:0007669"/>
    <property type="project" value="TreeGrafter"/>
</dbReference>
<dbReference type="InterPro" id="IPR001054">
    <property type="entry name" value="A/G_cyclase"/>
</dbReference>
<name>A0A6F8VC56_9PROT</name>
<feature type="transmembrane region" description="Helical" evidence="1">
    <location>
        <begin position="340"/>
        <end position="359"/>
    </location>
</feature>
<dbReference type="SUPFAM" id="SSF55073">
    <property type="entry name" value="Nucleotide cyclase"/>
    <property type="match status" value="1"/>
</dbReference>
<organism evidence="3 4">
    <name type="scientific">Sulfurimicrobium lacus</name>
    <dbReference type="NCBI Taxonomy" id="2715678"/>
    <lineage>
        <taxon>Bacteria</taxon>
        <taxon>Pseudomonadati</taxon>
        <taxon>Pseudomonadota</taxon>
        <taxon>Betaproteobacteria</taxon>
        <taxon>Nitrosomonadales</taxon>
        <taxon>Sulfuricellaceae</taxon>
        <taxon>Sulfurimicrobium</taxon>
    </lineage>
</organism>
<evidence type="ECO:0000313" key="3">
    <source>
        <dbReference type="EMBL" id="BCB26910.1"/>
    </source>
</evidence>
<dbReference type="Pfam" id="PF05226">
    <property type="entry name" value="CHASE2"/>
    <property type="match status" value="1"/>
</dbReference>
<dbReference type="SMART" id="SM00044">
    <property type="entry name" value="CYCc"/>
    <property type="match status" value="1"/>
</dbReference>
<feature type="transmembrane region" description="Helical" evidence="1">
    <location>
        <begin position="311"/>
        <end position="333"/>
    </location>
</feature>
<dbReference type="CDD" id="cd07302">
    <property type="entry name" value="CHD"/>
    <property type="match status" value="1"/>
</dbReference>
<evidence type="ECO:0000256" key="1">
    <source>
        <dbReference type="SAM" id="Phobius"/>
    </source>
</evidence>
<reference evidence="4" key="1">
    <citation type="submission" date="2020-03" db="EMBL/GenBank/DDBJ databases">
        <title>Complete genome sequence of sulfur-oxidizing bacterium skT11.</title>
        <authorList>
            <person name="Kanda M."/>
            <person name="Kojima H."/>
            <person name="Fukui M."/>
        </authorList>
    </citation>
    <scope>NUCLEOTIDE SEQUENCE [LARGE SCALE GENOMIC DNA]</scope>
    <source>
        <strain evidence="4">skT11</strain>
    </source>
</reference>
<dbReference type="GO" id="GO:0035556">
    <property type="term" value="P:intracellular signal transduction"/>
    <property type="evidence" value="ECO:0007669"/>
    <property type="project" value="InterPro"/>
</dbReference>
<feature type="domain" description="Guanylate cyclase" evidence="2">
    <location>
        <begin position="432"/>
        <end position="563"/>
    </location>
</feature>
<dbReference type="GO" id="GO:0004016">
    <property type="term" value="F:adenylate cyclase activity"/>
    <property type="evidence" value="ECO:0007669"/>
    <property type="project" value="UniProtKB-ARBA"/>
</dbReference>
<dbReference type="PROSITE" id="PS50125">
    <property type="entry name" value="GUANYLATE_CYCLASE_2"/>
    <property type="match status" value="1"/>
</dbReference>
<dbReference type="PANTHER" id="PTHR43081">
    <property type="entry name" value="ADENYLATE CYCLASE, TERMINAL-DIFFERENTIATION SPECIFIC-RELATED"/>
    <property type="match status" value="1"/>
</dbReference>
<dbReference type="Pfam" id="PF00211">
    <property type="entry name" value="Guanylate_cyc"/>
    <property type="match status" value="1"/>
</dbReference>
<keyword evidence="1" id="KW-1133">Transmembrane helix</keyword>
<dbReference type="Gene3D" id="3.30.70.1230">
    <property type="entry name" value="Nucleotide cyclase"/>
    <property type="match status" value="1"/>
</dbReference>
<dbReference type="InterPro" id="IPR050697">
    <property type="entry name" value="Adenylyl/Guanylyl_Cyclase_3/4"/>
</dbReference>